<dbReference type="Proteomes" id="UP000094819">
    <property type="component" value="Unassembled WGS sequence"/>
</dbReference>
<feature type="compositionally biased region" description="Acidic residues" evidence="1">
    <location>
        <begin position="307"/>
        <end position="317"/>
    </location>
</feature>
<evidence type="ECO:0000313" key="3">
    <source>
        <dbReference type="EMBL" id="ODO06363.1"/>
    </source>
</evidence>
<feature type="region of interest" description="Disordered" evidence="1">
    <location>
        <begin position="297"/>
        <end position="324"/>
    </location>
</feature>
<gene>
    <name evidence="3" type="ORF">L198_01595</name>
</gene>
<reference evidence="3 4" key="1">
    <citation type="submission" date="2016-06" db="EMBL/GenBank/DDBJ databases">
        <title>Evolution of pathogenesis and genome organization in the Tremellales.</title>
        <authorList>
            <person name="Cuomo C."/>
            <person name="Litvintseva A."/>
            <person name="Heitman J."/>
            <person name="Chen Y."/>
            <person name="Sun S."/>
            <person name="Springer D."/>
            <person name="Dromer F."/>
            <person name="Young S."/>
            <person name="Zeng Q."/>
            <person name="Chapman S."/>
            <person name="Gujja S."/>
            <person name="Saif S."/>
            <person name="Birren B."/>
        </authorList>
    </citation>
    <scope>NUCLEOTIDE SEQUENCE [LARGE SCALE GENOMIC DNA]</scope>
    <source>
        <strain evidence="3 4">CBS 7118</strain>
    </source>
</reference>
<keyword evidence="2" id="KW-1133">Transmembrane helix</keyword>
<evidence type="ECO:0000256" key="2">
    <source>
        <dbReference type="SAM" id="Phobius"/>
    </source>
</evidence>
<accession>A0A1E3K015</accession>
<dbReference type="OrthoDB" id="2101715at2759"/>
<feature type="transmembrane region" description="Helical" evidence="2">
    <location>
        <begin position="189"/>
        <end position="207"/>
    </location>
</feature>
<proteinExistence type="predicted"/>
<dbReference type="EMBL" id="AWGH01000003">
    <property type="protein sequence ID" value="ODO06363.1"/>
    <property type="molecule type" value="Genomic_DNA"/>
</dbReference>
<dbReference type="AlphaFoldDB" id="A0A1E3K015"/>
<organism evidence="3 4">
    <name type="scientific">Cryptococcus wingfieldii CBS 7118</name>
    <dbReference type="NCBI Taxonomy" id="1295528"/>
    <lineage>
        <taxon>Eukaryota</taxon>
        <taxon>Fungi</taxon>
        <taxon>Dikarya</taxon>
        <taxon>Basidiomycota</taxon>
        <taxon>Agaricomycotina</taxon>
        <taxon>Tremellomycetes</taxon>
        <taxon>Tremellales</taxon>
        <taxon>Cryptococcaceae</taxon>
        <taxon>Cryptococcus</taxon>
    </lineage>
</organism>
<feature type="transmembrane region" description="Helical" evidence="2">
    <location>
        <begin position="219"/>
        <end position="240"/>
    </location>
</feature>
<keyword evidence="2" id="KW-0472">Membrane</keyword>
<protein>
    <submittedName>
        <fullName evidence="3">Uncharacterized protein</fullName>
    </submittedName>
</protein>
<keyword evidence="2" id="KW-0812">Transmembrane</keyword>
<name>A0A1E3K015_9TREE</name>
<sequence length="324" mass="36840">MPLPYGRPWLLEISDQPWCPPYLRDPVRDMLTFLWTHRVPPFQHRAPYEGAVEVLNQVVDEIETYDRDSGIRGETMRIVDFGSGAGGPVRKVEAALNERRLADNNTPVPVSLSDIHPVPSAISDSTSPTLSYIHEPVNAFHAPKSVSSLKHLRTFFLSFHHFNNDHGRQIIADSMRSAEALCIFELQECTLGSVIMILMLAPLTWILTPLLRPSAKTLFFTYLIPLTPLILVFDGLISVYRTRTPKQILYLAKLANLSLALEGEAKDNGDTDWRWEYGYKRHTWPFGRLSWVVGRRDRRDDPGATETETETEGEWSEAETGHDM</sequence>
<keyword evidence="4" id="KW-1185">Reference proteome</keyword>
<dbReference type="GeneID" id="30190808"/>
<evidence type="ECO:0000313" key="4">
    <source>
        <dbReference type="Proteomes" id="UP000094819"/>
    </source>
</evidence>
<evidence type="ECO:0000256" key="1">
    <source>
        <dbReference type="SAM" id="MobiDB-lite"/>
    </source>
</evidence>
<dbReference type="RefSeq" id="XP_019034463.1">
    <property type="nucleotide sequence ID" value="XM_019173758.1"/>
</dbReference>
<comment type="caution">
    <text evidence="3">The sequence shown here is derived from an EMBL/GenBank/DDBJ whole genome shotgun (WGS) entry which is preliminary data.</text>
</comment>